<dbReference type="NCBIfam" id="TIGR00035">
    <property type="entry name" value="asp_race"/>
    <property type="match status" value="1"/>
</dbReference>
<dbReference type="EMBL" id="JACOII010000060">
    <property type="protein sequence ID" value="MBI6550310.1"/>
    <property type="molecule type" value="Genomic_DNA"/>
</dbReference>
<dbReference type="Proteomes" id="UP000696184">
    <property type="component" value="Unassembled WGS sequence"/>
</dbReference>
<keyword evidence="2" id="KW-0413">Isomerase</keyword>
<gene>
    <name evidence="3" type="ORF">H8A87_16825</name>
</gene>
<sequence length="233" mass="25491">MKKIIGILGGMGPAATVDAMEKIIENTPATCDQEHIPVIAVSFPDIPDRTTGIISGGESPLNKMLAALKILEEAGAQCIIMPCNTAHYWYDELRASTKIHFLNMIEVTCNKIVDEGIHHVAILATTGTIKAGLYQERLEKEGVNFVVPDDVQQGVIMESILAYKSGDGERAYQLMESVISLMKNVGVEKFIMGCTEIPIILSSDGDKGRYIDATDELVKKAVSWCYSYESFLS</sequence>
<proteinExistence type="inferred from homology"/>
<dbReference type="Pfam" id="PF01177">
    <property type="entry name" value="Asp_Glu_race"/>
    <property type="match status" value="1"/>
</dbReference>
<dbReference type="RefSeq" id="WP_198691074.1">
    <property type="nucleotide sequence ID" value="NZ_CAWPUD010000061.1"/>
</dbReference>
<evidence type="ECO:0000313" key="3">
    <source>
        <dbReference type="EMBL" id="MBI6550310.1"/>
    </source>
</evidence>
<comment type="caution">
    <text evidence="3">The sequence shown here is derived from an EMBL/GenBank/DDBJ whole genome shotgun (WGS) entry which is preliminary data.</text>
</comment>
<organism evidence="3 4">
    <name type="scientific">Xenorhabdus lircayensis</name>
    <dbReference type="NCBI Taxonomy" id="2763499"/>
    <lineage>
        <taxon>Bacteria</taxon>
        <taxon>Pseudomonadati</taxon>
        <taxon>Pseudomonadota</taxon>
        <taxon>Gammaproteobacteria</taxon>
        <taxon>Enterobacterales</taxon>
        <taxon>Morganellaceae</taxon>
        <taxon>Xenorhabdus</taxon>
    </lineage>
</organism>
<dbReference type="PANTHER" id="PTHR21198:SF7">
    <property type="entry name" value="ASPARTATE-GLUTAMATE RACEMASE FAMILY"/>
    <property type="match status" value="1"/>
</dbReference>
<keyword evidence="4" id="KW-1185">Reference proteome</keyword>
<dbReference type="PANTHER" id="PTHR21198">
    <property type="entry name" value="GLUTAMATE RACEMASE"/>
    <property type="match status" value="1"/>
</dbReference>
<accession>A0ABS0U8V5</accession>
<protein>
    <submittedName>
        <fullName evidence="3">Aspartate/glutamate racemase family protein</fullName>
    </submittedName>
</protein>
<dbReference type="Gene3D" id="3.40.50.1860">
    <property type="match status" value="2"/>
</dbReference>
<evidence type="ECO:0000313" key="4">
    <source>
        <dbReference type="Proteomes" id="UP000696184"/>
    </source>
</evidence>
<dbReference type="InterPro" id="IPR001920">
    <property type="entry name" value="Asp/Glu_race"/>
</dbReference>
<dbReference type="InterPro" id="IPR004380">
    <property type="entry name" value="Asp_race"/>
</dbReference>
<evidence type="ECO:0000256" key="1">
    <source>
        <dbReference type="ARBA" id="ARBA00007847"/>
    </source>
</evidence>
<comment type="similarity">
    <text evidence="1">Belongs to the aspartate/glutamate racemases family.</text>
</comment>
<evidence type="ECO:0000256" key="2">
    <source>
        <dbReference type="ARBA" id="ARBA00023235"/>
    </source>
</evidence>
<reference evidence="3 4" key="1">
    <citation type="submission" date="2020-08" db="EMBL/GenBank/DDBJ databases">
        <title>Description of Xenorhabdus lircayensis sp. nov., the symbiotic bacterium associated with the entomopathogenic nematode Steirnernema unicornum.</title>
        <authorList>
            <person name="Castaneda-Alvarez C."/>
            <person name="Prodan S."/>
            <person name="Zamorano A."/>
            <person name="San-Blas E."/>
            <person name="Aballay E."/>
        </authorList>
    </citation>
    <scope>NUCLEOTIDE SEQUENCE [LARGE SCALE GENOMIC DNA]</scope>
    <source>
        <strain evidence="3 4">VLS</strain>
    </source>
</reference>
<name>A0ABS0U8V5_9GAMM</name>
<dbReference type="InterPro" id="IPR015942">
    <property type="entry name" value="Asp/Glu/hydantoin_racemase"/>
</dbReference>
<dbReference type="SUPFAM" id="SSF53681">
    <property type="entry name" value="Aspartate/glutamate racemase"/>
    <property type="match status" value="2"/>
</dbReference>